<gene>
    <name evidence="5" type="ordered locus">P9211_14401</name>
</gene>
<dbReference type="HOGENOM" id="CLU_050982_0_1_3"/>
<evidence type="ECO:0000313" key="6">
    <source>
        <dbReference type="Proteomes" id="UP000000788"/>
    </source>
</evidence>
<dbReference type="GO" id="GO:0005886">
    <property type="term" value="C:plasma membrane"/>
    <property type="evidence" value="ECO:0007669"/>
    <property type="project" value="UniProtKB-SubCell"/>
</dbReference>
<evidence type="ECO:0000313" key="5">
    <source>
        <dbReference type="EMBL" id="ABX09371.1"/>
    </source>
</evidence>
<dbReference type="PANTHER" id="PTHR43833">
    <property type="entry name" value="POTASSIUM CHANNEL PROTEIN 2-RELATED-RELATED"/>
    <property type="match status" value="1"/>
</dbReference>
<dbReference type="InterPro" id="IPR003148">
    <property type="entry name" value="RCK_N"/>
</dbReference>
<keyword evidence="6" id="KW-1185">Reference proteome</keyword>
<name>A9BC09_PROM4</name>
<feature type="transmembrane region" description="Helical" evidence="2">
    <location>
        <begin position="18"/>
        <end position="36"/>
    </location>
</feature>
<feature type="domain" description="RCK C-terminal" evidence="4">
    <location>
        <begin position="253"/>
        <end position="342"/>
    </location>
</feature>
<protein>
    <submittedName>
        <fullName evidence="5">K+ transport system, NAD-binding component</fullName>
    </submittedName>
</protein>
<dbReference type="InterPro" id="IPR036291">
    <property type="entry name" value="NAD(P)-bd_dom_sf"/>
</dbReference>
<reference evidence="5 6" key="1">
    <citation type="journal article" date="2007" name="PLoS Genet.">
        <title>Patterns and implications of gene gain and loss in the evolution of Prochlorococcus.</title>
        <authorList>
            <person name="Kettler G.C."/>
            <person name="Martiny A.C."/>
            <person name="Huang K."/>
            <person name="Zucker J."/>
            <person name="Coleman M.L."/>
            <person name="Rodrigue S."/>
            <person name="Chen F."/>
            <person name="Lapidus A."/>
            <person name="Ferriera S."/>
            <person name="Johnson J."/>
            <person name="Steglich C."/>
            <person name="Church G.M."/>
            <person name="Richardson P."/>
            <person name="Chisholm S.W."/>
        </authorList>
    </citation>
    <scope>NUCLEOTIDE SEQUENCE [LARGE SCALE GENOMIC DNA]</scope>
    <source>
        <strain evidence="6">MIT 9211</strain>
    </source>
</reference>
<dbReference type="KEGG" id="pmj:P9211_14401"/>
<dbReference type="InterPro" id="IPR050721">
    <property type="entry name" value="Trk_Ktr_HKT_K-transport"/>
</dbReference>
<feature type="domain" description="RCK N-terminal" evidence="3">
    <location>
        <begin position="117"/>
        <end position="235"/>
    </location>
</feature>
<dbReference type="EMBL" id="CP000878">
    <property type="protein sequence ID" value="ABX09371.1"/>
    <property type="molecule type" value="Genomic_DNA"/>
</dbReference>
<dbReference type="Pfam" id="PF02254">
    <property type="entry name" value="TrkA_N"/>
    <property type="match status" value="1"/>
</dbReference>
<proteinExistence type="predicted"/>
<evidence type="ECO:0000256" key="2">
    <source>
        <dbReference type="SAM" id="Phobius"/>
    </source>
</evidence>
<dbReference type="Pfam" id="PF02080">
    <property type="entry name" value="TrkA_C"/>
    <property type="match status" value="1"/>
</dbReference>
<accession>A9BC09</accession>
<dbReference type="Gene3D" id="3.30.70.1450">
    <property type="entry name" value="Regulator of K+ conductance, C-terminal domain"/>
    <property type="match status" value="1"/>
</dbReference>
<dbReference type="Pfam" id="PF07885">
    <property type="entry name" value="Ion_trans_2"/>
    <property type="match status" value="1"/>
</dbReference>
<keyword evidence="2" id="KW-1133">Transmembrane helix</keyword>
<evidence type="ECO:0000259" key="3">
    <source>
        <dbReference type="PROSITE" id="PS51201"/>
    </source>
</evidence>
<dbReference type="SUPFAM" id="SSF116726">
    <property type="entry name" value="TrkA C-terminal domain-like"/>
    <property type="match status" value="1"/>
</dbReference>
<comment type="subcellular location">
    <subcellularLocation>
        <location evidence="1">Cell membrane</location>
        <topology evidence="1">Multi-pass membrane protein</topology>
    </subcellularLocation>
</comment>
<dbReference type="InterPro" id="IPR013099">
    <property type="entry name" value="K_chnl_dom"/>
</dbReference>
<dbReference type="Gene3D" id="1.10.287.70">
    <property type="match status" value="1"/>
</dbReference>
<dbReference type="GO" id="GO:0008324">
    <property type="term" value="F:monoatomic cation transmembrane transporter activity"/>
    <property type="evidence" value="ECO:0007669"/>
    <property type="project" value="InterPro"/>
</dbReference>
<feature type="transmembrane region" description="Helical" evidence="2">
    <location>
        <begin position="72"/>
        <end position="93"/>
    </location>
</feature>
<dbReference type="PROSITE" id="PS51257">
    <property type="entry name" value="PROKAR_LIPOPROTEIN"/>
    <property type="match status" value="1"/>
</dbReference>
<dbReference type="InterPro" id="IPR036721">
    <property type="entry name" value="RCK_C_sf"/>
</dbReference>
<dbReference type="Gene3D" id="3.40.50.720">
    <property type="entry name" value="NAD(P)-binding Rossmann-like Domain"/>
    <property type="match status" value="1"/>
</dbReference>
<evidence type="ECO:0000259" key="4">
    <source>
        <dbReference type="PROSITE" id="PS51202"/>
    </source>
</evidence>
<dbReference type="AlphaFoldDB" id="A9BC09"/>
<dbReference type="PROSITE" id="PS51202">
    <property type="entry name" value="RCK_C"/>
    <property type="match status" value="1"/>
</dbReference>
<dbReference type="PROSITE" id="PS51201">
    <property type="entry name" value="RCK_N"/>
    <property type="match status" value="1"/>
</dbReference>
<dbReference type="SUPFAM" id="SSF51735">
    <property type="entry name" value="NAD(P)-binding Rossmann-fold domains"/>
    <property type="match status" value="1"/>
</dbReference>
<dbReference type="SUPFAM" id="SSF81324">
    <property type="entry name" value="Voltage-gated potassium channels"/>
    <property type="match status" value="1"/>
</dbReference>
<dbReference type="PANTHER" id="PTHR43833:SF9">
    <property type="entry name" value="POTASSIUM CHANNEL PROTEIN YUGO-RELATED"/>
    <property type="match status" value="1"/>
</dbReference>
<keyword evidence="2" id="KW-0812">Transmembrane</keyword>
<dbReference type="eggNOG" id="COG1226">
    <property type="taxonomic scope" value="Bacteria"/>
</dbReference>
<dbReference type="GO" id="GO:0006813">
    <property type="term" value="P:potassium ion transport"/>
    <property type="evidence" value="ECO:0007669"/>
    <property type="project" value="InterPro"/>
</dbReference>
<sequence>MRRIIDQKVLFRDLAKPWLGPLLSLMALFLLGACGYRITEGWDWGDCLWMVLITISTIGFGEVEPLSAAGRVVTILIIGGGLVVVQLTLQRFIRLFESGYFRRMSELRFRRRLRSMEDHVILCGFGRIGKEIAEELQYEGVQVLIVEANESSQKAAEAKGFNVLLADATLDETLILAGIQKCRSLVVTLPSDAANLYVVLSARGLNSQCRLIARAESEEAANKLKLAGASVVVSPYVAAGRTMAATALRPIAVDFLDLLAGSQCEIEEFLLSSDLNKFKHLNNPTLAGLELGSKSGAMVLAIRDGTSLNTNPSGDVEIGPGQLLIALGSKNQLLALRRLLEDVLSNVGRVKY</sequence>
<keyword evidence="2" id="KW-0472">Membrane</keyword>
<organism evidence="5 6">
    <name type="scientific">Prochlorococcus marinus (strain MIT 9211)</name>
    <dbReference type="NCBI Taxonomy" id="93059"/>
    <lineage>
        <taxon>Bacteria</taxon>
        <taxon>Bacillati</taxon>
        <taxon>Cyanobacteriota</taxon>
        <taxon>Cyanophyceae</taxon>
        <taxon>Synechococcales</taxon>
        <taxon>Prochlorococcaceae</taxon>
        <taxon>Prochlorococcus</taxon>
    </lineage>
</organism>
<dbReference type="STRING" id="93059.P9211_14401"/>
<feature type="transmembrane region" description="Helical" evidence="2">
    <location>
        <begin position="48"/>
        <end position="66"/>
    </location>
</feature>
<dbReference type="InterPro" id="IPR006037">
    <property type="entry name" value="RCK_C"/>
</dbReference>
<dbReference type="RefSeq" id="WP_012195992.1">
    <property type="nucleotide sequence ID" value="NC_009976.1"/>
</dbReference>
<dbReference type="OrthoDB" id="9785285at2"/>
<evidence type="ECO:0000256" key="1">
    <source>
        <dbReference type="ARBA" id="ARBA00004651"/>
    </source>
</evidence>
<dbReference type="Proteomes" id="UP000000788">
    <property type="component" value="Chromosome"/>
</dbReference>